<dbReference type="Proteomes" id="UP001291653">
    <property type="component" value="Unassembled WGS sequence"/>
</dbReference>
<dbReference type="RefSeq" id="WP_323449591.1">
    <property type="nucleotide sequence ID" value="NZ_BSBI01000011.1"/>
</dbReference>
<dbReference type="InterPro" id="IPR057170">
    <property type="entry name" value="DUF7848"/>
</dbReference>
<feature type="domain" description="DUF7848" evidence="2">
    <location>
        <begin position="21"/>
        <end position="81"/>
    </location>
</feature>
<reference evidence="3 4" key="1">
    <citation type="submission" date="2022-10" db="EMBL/GenBank/DDBJ databases">
        <title>Draft genome sequence of Streptomyces sp. YSPA8.</title>
        <authorList>
            <person name="Moriuchi R."/>
            <person name="Dohra H."/>
            <person name="Yamamura H."/>
            <person name="Kodani S."/>
        </authorList>
    </citation>
    <scope>NUCLEOTIDE SEQUENCE [LARGE SCALE GENOMIC DNA]</scope>
    <source>
        <strain evidence="3 4">YSPA8</strain>
    </source>
</reference>
<feature type="region of interest" description="Disordered" evidence="1">
    <location>
        <begin position="1"/>
        <end position="29"/>
    </location>
</feature>
<gene>
    <name evidence="3" type="ORF">SYYSPA8_24930</name>
</gene>
<protein>
    <recommendedName>
        <fullName evidence="2">DUF7848 domain-containing protein</fullName>
    </recommendedName>
</protein>
<evidence type="ECO:0000313" key="3">
    <source>
        <dbReference type="EMBL" id="GLF97605.1"/>
    </source>
</evidence>
<proteinExistence type="predicted"/>
<comment type="caution">
    <text evidence="3">The sequence shown here is derived from an EMBL/GenBank/DDBJ whole genome shotgun (WGS) entry which is preliminary data.</text>
</comment>
<dbReference type="EMBL" id="BSBI01000011">
    <property type="protein sequence ID" value="GLF97605.1"/>
    <property type="molecule type" value="Genomic_DNA"/>
</dbReference>
<keyword evidence="4" id="KW-1185">Reference proteome</keyword>
<feature type="region of interest" description="Disordered" evidence="1">
    <location>
        <begin position="66"/>
        <end position="88"/>
    </location>
</feature>
<evidence type="ECO:0000313" key="4">
    <source>
        <dbReference type="Proteomes" id="UP001291653"/>
    </source>
</evidence>
<name>A0ABQ5P4T4_9ACTN</name>
<evidence type="ECO:0000259" key="2">
    <source>
        <dbReference type="Pfam" id="PF25232"/>
    </source>
</evidence>
<organism evidence="3 4">
    <name type="scientific">Streptomyces yaizuensis</name>
    <dbReference type="NCBI Taxonomy" id="2989713"/>
    <lineage>
        <taxon>Bacteria</taxon>
        <taxon>Bacillati</taxon>
        <taxon>Actinomycetota</taxon>
        <taxon>Actinomycetes</taxon>
        <taxon>Kitasatosporales</taxon>
        <taxon>Streptomycetaceae</taxon>
        <taxon>Streptomyces</taxon>
    </lineage>
</organism>
<dbReference type="Pfam" id="PF25232">
    <property type="entry name" value="DUF7848"/>
    <property type="match status" value="1"/>
</dbReference>
<evidence type="ECO:0000256" key="1">
    <source>
        <dbReference type="SAM" id="MobiDB-lite"/>
    </source>
</evidence>
<sequence length="88" mass="9289">MATPTPARSETAEQPEELPGPVRTTGSGPTVRLIQCTRCPAASLLASPLDVFALWALGHALDTGHQDFREADTEPPIVAPTDPDPAIF</sequence>
<accession>A0ABQ5P4T4</accession>